<evidence type="ECO:0000313" key="1">
    <source>
        <dbReference type="EMBL" id="VFB03016.1"/>
    </source>
</evidence>
<dbReference type="EMBL" id="LR215974">
    <property type="protein sequence ID" value="VFB03016.1"/>
    <property type="molecule type" value="Genomic_DNA"/>
</dbReference>
<name>A0A4U8WBZ8_9FLAO</name>
<evidence type="ECO:0000313" key="2">
    <source>
        <dbReference type="Proteomes" id="UP000290013"/>
    </source>
</evidence>
<dbReference type="AlphaFoldDB" id="A0A4U8WBZ8"/>
<accession>A0A4U8WBZ8</accession>
<reference evidence="1 2" key="1">
    <citation type="submission" date="2019-02" db="EMBL/GenBank/DDBJ databases">
        <authorList>
            <consortium name="Pathogen Informatics"/>
        </authorList>
    </citation>
    <scope>NUCLEOTIDE SEQUENCE [LARGE SCALE GENOMIC DNA]</scope>
    <source>
        <strain evidence="1 2">3012STDY6944375</strain>
    </source>
</reference>
<gene>
    <name evidence="1" type="ORF">NCTC12078_01003</name>
</gene>
<sequence>MKANKINSEFTSYYTISYDGNDYVFSIVDFYKFKSFATNYPEAEYTDNQYGSWEYGNVIGDSFYDVFDYFKKKDGKIKK</sequence>
<organism evidence="1 2">
    <name type="scientific">Chryseobacterium taihuense</name>
    <dbReference type="NCBI Taxonomy" id="1141221"/>
    <lineage>
        <taxon>Bacteria</taxon>
        <taxon>Pseudomonadati</taxon>
        <taxon>Bacteroidota</taxon>
        <taxon>Flavobacteriia</taxon>
        <taxon>Flavobacteriales</taxon>
        <taxon>Weeksellaceae</taxon>
        <taxon>Chryseobacterium group</taxon>
        <taxon>Chryseobacterium</taxon>
    </lineage>
</organism>
<dbReference type="Proteomes" id="UP000290013">
    <property type="component" value="Chromosome"/>
</dbReference>
<dbReference type="KEGG" id="ctai:NCTC12078_01003"/>
<protein>
    <submittedName>
        <fullName evidence="1">Uncharacterized protein</fullName>
    </submittedName>
</protein>
<dbReference type="RefSeq" id="WP_130913736.1">
    <property type="nucleotide sequence ID" value="NZ_LR215974.1"/>
</dbReference>
<proteinExistence type="predicted"/>